<sequence>MALRLVQSNGLVVCEDLNVRGMVRNHRLAKSITDAGWATFKRWRGYFGDKYGKLVIAVPPHNTSQNCSNCDQRVEKSLSTRTHVCPHCRYTDFRDRNAALNILPKGLSMVGRTKSQASEICPLVWLEKSC</sequence>
<evidence type="ECO:0000259" key="2">
    <source>
        <dbReference type="Pfam" id="PF07282"/>
    </source>
</evidence>
<dbReference type="Proteomes" id="UP001387447">
    <property type="component" value="Unassembled WGS sequence"/>
</dbReference>
<evidence type="ECO:0000256" key="1">
    <source>
        <dbReference type="ARBA" id="ARBA00023125"/>
    </source>
</evidence>
<gene>
    <name evidence="3" type="ORF">AAEJ74_14260</name>
</gene>
<feature type="domain" description="Cas12f1-like TNB" evidence="2">
    <location>
        <begin position="37"/>
        <end position="102"/>
    </location>
</feature>
<dbReference type="EMBL" id="JBBWYZ010000011">
    <property type="protein sequence ID" value="MEK9512795.1"/>
    <property type="molecule type" value="Genomic_DNA"/>
</dbReference>
<reference evidence="3 4" key="1">
    <citation type="journal article" date="2024" name="Front. Microbiol.">
        <title>Transcriptomic insights into the dominance of two phototrophs throughout the water column of a tropical hypersaline-alkaline crater lake (Dziani Dzaha, Mayotte).</title>
        <authorList>
            <person name="Duperron S."/>
            <person name="Halary S."/>
            <person name="Bouly J.-P."/>
            <person name="Roussel T."/>
            <person name="Hugoni M."/>
            <person name="Bruto M."/>
            <person name="Oger P."/>
            <person name="Duval C."/>
            <person name="Woo A."/>
            <person name="Jezequiel D."/>
            <person name="Ader M."/>
            <person name="Leboulanger C."/>
            <person name="Agogue H."/>
            <person name="Grossi V."/>
            <person name="Trousselier M."/>
            <person name="Bernard C."/>
        </authorList>
    </citation>
    <scope>NUCLEOTIDE SEQUENCE [LARGE SCALE GENOMIC DNA]</scope>
    <source>
        <strain evidence="3 4">PMC 851.14</strain>
    </source>
</reference>
<keyword evidence="1" id="KW-0238">DNA-binding</keyword>
<dbReference type="RefSeq" id="WP_008050085.1">
    <property type="nucleotide sequence ID" value="NZ_JBBWYZ010000011.1"/>
</dbReference>
<organism evidence="3 4">
    <name type="scientific">Limnospira fusiformis PMC 851.14</name>
    <dbReference type="NCBI Taxonomy" id="2219512"/>
    <lineage>
        <taxon>Bacteria</taxon>
        <taxon>Bacillati</taxon>
        <taxon>Cyanobacteriota</taxon>
        <taxon>Cyanophyceae</taxon>
        <taxon>Oscillatoriophycideae</taxon>
        <taxon>Oscillatoriales</taxon>
        <taxon>Sirenicapillariaceae</taxon>
        <taxon>Limnospira</taxon>
    </lineage>
</organism>
<name>A0ABU9ELG6_LIMFS</name>
<evidence type="ECO:0000313" key="4">
    <source>
        <dbReference type="Proteomes" id="UP001387447"/>
    </source>
</evidence>
<comment type="caution">
    <text evidence="3">The sequence shown here is derived from an EMBL/GenBank/DDBJ whole genome shotgun (WGS) entry which is preliminary data.</text>
</comment>
<evidence type="ECO:0000313" key="3">
    <source>
        <dbReference type="EMBL" id="MEK9512795.1"/>
    </source>
</evidence>
<dbReference type="Pfam" id="PF07282">
    <property type="entry name" value="Cas12f1-like_TNB"/>
    <property type="match status" value="1"/>
</dbReference>
<keyword evidence="4" id="KW-1185">Reference proteome</keyword>
<proteinExistence type="predicted"/>
<accession>A0ABU9ELG6</accession>
<protein>
    <submittedName>
        <fullName evidence="3">Transposase</fullName>
    </submittedName>
</protein>
<dbReference type="NCBIfam" id="NF040570">
    <property type="entry name" value="guided_TnpB"/>
    <property type="match status" value="1"/>
</dbReference>
<dbReference type="InterPro" id="IPR010095">
    <property type="entry name" value="Cas12f1-like_TNB"/>
</dbReference>